<dbReference type="Proteomes" id="UP000544222">
    <property type="component" value="Unassembled WGS sequence"/>
</dbReference>
<name>A0A7W5DS00_9PORP</name>
<dbReference type="PANTHER" id="PTHR22550:SF5">
    <property type="entry name" value="LEUCINE ZIPPER PROTEIN 4"/>
    <property type="match status" value="1"/>
</dbReference>
<dbReference type="SUPFAM" id="SSF53300">
    <property type="entry name" value="vWA-like"/>
    <property type="match status" value="1"/>
</dbReference>
<dbReference type="InterPro" id="IPR050768">
    <property type="entry name" value="UPF0353/GerABKA_families"/>
</dbReference>
<protein>
    <submittedName>
        <fullName evidence="6">Ca-activated chloride channel family protein</fullName>
    </submittedName>
</protein>
<dbReference type="InterPro" id="IPR036465">
    <property type="entry name" value="vWFA_dom_sf"/>
</dbReference>
<evidence type="ECO:0000313" key="7">
    <source>
        <dbReference type="Proteomes" id="UP000544222"/>
    </source>
</evidence>
<dbReference type="Gene3D" id="3.40.50.410">
    <property type="entry name" value="von Willebrand factor, type A domain"/>
    <property type="match status" value="1"/>
</dbReference>
<dbReference type="PANTHER" id="PTHR22550">
    <property type="entry name" value="SPORE GERMINATION PROTEIN"/>
    <property type="match status" value="1"/>
</dbReference>
<comment type="caution">
    <text evidence="6">The sequence shown here is derived from an EMBL/GenBank/DDBJ whole genome shotgun (WGS) entry which is preliminary data.</text>
</comment>
<dbReference type="PROSITE" id="PS50234">
    <property type="entry name" value="VWFA"/>
    <property type="match status" value="1"/>
</dbReference>
<dbReference type="SMART" id="SM00327">
    <property type="entry name" value="VWA"/>
    <property type="match status" value="1"/>
</dbReference>
<keyword evidence="4" id="KW-0472">Membrane</keyword>
<gene>
    <name evidence="6" type="ORF">FHX64_001316</name>
</gene>
<dbReference type="EMBL" id="JACHYB010000001">
    <property type="protein sequence ID" value="MBB3187153.1"/>
    <property type="molecule type" value="Genomic_DNA"/>
</dbReference>
<proteinExistence type="predicted"/>
<reference evidence="6 7" key="1">
    <citation type="submission" date="2020-08" db="EMBL/GenBank/DDBJ databases">
        <title>Genomic Encyclopedia of Type Strains, Phase IV (KMG-IV): sequencing the most valuable type-strain genomes for metagenomic binning, comparative biology and taxonomic classification.</title>
        <authorList>
            <person name="Goeker M."/>
        </authorList>
    </citation>
    <scope>NUCLEOTIDE SEQUENCE [LARGE SCALE GENOMIC DNA]</scope>
    <source>
        <strain evidence="6 7">DSM 27471</strain>
    </source>
</reference>
<evidence type="ECO:0000256" key="4">
    <source>
        <dbReference type="ARBA" id="ARBA00023136"/>
    </source>
</evidence>
<keyword evidence="2" id="KW-0812">Transmembrane</keyword>
<evidence type="ECO:0000256" key="1">
    <source>
        <dbReference type="ARBA" id="ARBA00022475"/>
    </source>
</evidence>
<evidence type="ECO:0000313" key="6">
    <source>
        <dbReference type="EMBL" id="MBB3187153.1"/>
    </source>
</evidence>
<evidence type="ECO:0000259" key="5">
    <source>
        <dbReference type="PROSITE" id="PS50234"/>
    </source>
</evidence>
<keyword evidence="7" id="KW-1185">Reference proteome</keyword>
<organism evidence="6 7">
    <name type="scientific">Microbacter margulisiae</name>
    <dbReference type="NCBI Taxonomy" id="1350067"/>
    <lineage>
        <taxon>Bacteria</taxon>
        <taxon>Pseudomonadati</taxon>
        <taxon>Bacteroidota</taxon>
        <taxon>Bacteroidia</taxon>
        <taxon>Bacteroidales</taxon>
        <taxon>Porphyromonadaceae</taxon>
        <taxon>Microbacter</taxon>
    </lineage>
</organism>
<dbReference type="InterPro" id="IPR002035">
    <property type="entry name" value="VWF_A"/>
</dbReference>
<evidence type="ECO:0000256" key="2">
    <source>
        <dbReference type="ARBA" id="ARBA00022692"/>
    </source>
</evidence>
<keyword evidence="1" id="KW-1003">Cell membrane</keyword>
<evidence type="ECO:0000256" key="3">
    <source>
        <dbReference type="ARBA" id="ARBA00022989"/>
    </source>
</evidence>
<dbReference type="AlphaFoldDB" id="A0A7W5DS00"/>
<keyword evidence="3" id="KW-1133">Transmembrane helix</keyword>
<dbReference type="Pfam" id="PF13519">
    <property type="entry name" value="VWA_2"/>
    <property type="match status" value="1"/>
</dbReference>
<accession>A0A7W5DS00</accession>
<feature type="domain" description="VWFA" evidence="5">
    <location>
        <begin position="63"/>
        <end position="259"/>
    </location>
</feature>
<sequence length="310" mass="33742">MKRKNIARFGNPELVKSLMPNYSSSRPVVKFYLLLAAMTLIILALARPQFGTGTETVKRHGIQVMIAVDVSNSMRATDVSPDRLDVAKQLLSSLIDKLSNDQIGIVVFAGEAQVQLPITSDNIAAKMFLSNISTNMISYQGTAIGSAIDLSLKSLASTSKAGRAIVLLTDGENFEDNAIDAAKLAAKKGIMVDVVGVGTPQGSPIPISGTMSYMKDQQGNVVVTHLNEQMCKEIAAAGKGIYVRADNSDNALRAVNNSLQQLATAPIENEVYSTSNEQFVNLAWLAFFLLLIDMIILERKNKWINQFKWF</sequence>